<keyword evidence="7" id="KW-1185">Reference proteome</keyword>
<dbReference type="OrthoDB" id="9802426at2"/>
<sequence length="228" mass="26405">MHTIGFLTSEKPEKCAHMKYLTEKGWNVVLIPNDKLPTEKIQTDAIIIQETNMPTTCNWLIELTKNTYSPIYLLSKEGDFHANIVYLQLGIKICFSSEIYPEELLLTLNNLLTDSQPFSDALEQGYPINSDAFILLPNNLSVVIDGEREVPLTKKEFQTMEILCNNPGRAISYEEFKEKIWGNETDIEDKNYRIANTVFHLRSKIEQNSMKPRFIKTIRSKGYMFNDR</sequence>
<organism evidence="6 7">
    <name type="scientific">Enterococcus ureasiticus</name>
    <dbReference type="NCBI Taxonomy" id="903984"/>
    <lineage>
        <taxon>Bacteria</taxon>
        <taxon>Bacillati</taxon>
        <taxon>Bacillota</taxon>
        <taxon>Bacilli</taxon>
        <taxon>Lactobacillales</taxon>
        <taxon>Enterococcaceae</taxon>
        <taxon>Enterococcus</taxon>
    </lineage>
</organism>
<dbReference type="GO" id="GO:0000160">
    <property type="term" value="P:phosphorelay signal transduction system"/>
    <property type="evidence" value="ECO:0007669"/>
    <property type="project" value="InterPro"/>
</dbReference>
<reference evidence="7" key="1">
    <citation type="submission" date="2016-09" db="EMBL/GenBank/DDBJ databases">
        <authorList>
            <person name="Gulvik C.A."/>
        </authorList>
    </citation>
    <scope>NUCLEOTIDE SEQUENCE [LARGE SCALE GENOMIC DNA]</scope>
    <source>
        <strain evidence="7">DSM 23328</strain>
    </source>
</reference>
<comment type="caution">
    <text evidence="6">The sequence shown here is derived from an EMBL/GenBank/DDBJ whole genome shotgun (WGS) entry which is preliminary data.</text>
</comment>
<dbReference type="RefSeq" id="WP_069646774.1">
    <property type="nucleotide sequence ID" value="NZ_MIJZ01000014.1"/>
</dbReference>
<dbReference type="InterPro" id="IPR036388">
    <property type="entry name" value="WH-like_DNA-bd_sf"/>
</dbReference>
<evidence type="ECO:0000256" key="2">
    <source>
        <dbReference type="ARBA" id="ARBA00023125"/>
    </source>
</evidence>
<proteinExistence type="predicted"/>
<evidence type="ECO:0000259" key="5">
    <source>
        <dbReference type="PROSITE" id="PS51755"/>
    </source>
</evidence>
<evidence type="ECO:0000256" key="4">
    <source>
        <dbReference type="PROSITE-ProRule" id="PRU01091"/>
    </source>
</evidence>
<protein>
    <recommendedName>
        <fullName evidence="5">OmpR/PhoB-type domain-containing protein</fullName>
    </recommendedName>
</protein>
<dbReference type="InterPro" id="IPR016032">
    <property type="entry name" value="Sig_transdc_resp-reg_C-effctor"/>
</dbReference>
<evidence type="ECO:0000313" key="6">
    <source>
        <dbReference type="EMBL" id="OEG11027.1"/>
    </source>
</evidence>
<dbReference type="GO" id="GO:0006355">
    <property type="term" value="P:regulation of DNA-templated transcription"/>
    <property type="evidence" value="ECO:0007669"/>
    <property type="project" value="InterPro"/>
</dbReference>
<dbReference type="Pfam" id="PF00486">
    <property type="entry name" value="Trans_reg_C"/>
    <property type="match status" value="1"/>
</dbReference>
<dbReference type="InterPro" id="IPR001867">
    <property type="entry name" value="OmpR/PhoB-type_DNA-bd"/>
</dbReference>
<evidence type="ECO:0000256" key="3">
    <source>
        <dbReference type="ARBA" id="ARBA00023163"/>
    </source>
</evidence>
<evidence type="ECO:0000313" key="7">
    <source>
        <dbReference type="Proteomes" id="UP000094068"/>
    </source>
</evidence>
<feature type="DNA-binding region" description="OmpR/PhoB-type" evidence="4">
    <location>
        <begin position="123"/>
        <end position="227"/>
    </location>
</feature>
<feature type="domain" description="OmpR/PhoB-type" evidence="5">
    <location>
        <begin position="123"/>
        <end position="227"/>
    </location>
</feature>
<keyword evidence="2 4" id="KW-0238">DNA-binding</keyword>
<dbReference type="SUPFAM" id="SSF46894">
    <property type="entry name" value="C-terminal effector domain of the bipartite response regulators"/>
    <property type="match status" value="1"/>
</dbReference>
<dbReference type="CDD" id="cd00383">
    <property type="entry name" value="trans_reg_C"/>
    <property type="match status" value="1"/>
</dbReference>
<dbReference type="SMART" id="SM00862">
    <property type="entry name" value="Trans_reg_C"/>
    <property type="match status" value="1"/>
</dbReference>
<name>A0A1E5GEE0_9ENTE</name>
<dbReference type="PROSITE" id="PS51755">
    <property type="entry name" value="OMPR_PHOB"/>
    <property type="match status" value="1"/>
</dbReference>
<evidence type="ECO:0000256" key="1">
    <source>
        <dbReference type="ARBA" id="ARBA00023015"/>
    </source>
</evidence>
<dbReference type="AlphaFoldDB" id="A0A1E5GEE0"/>
<dbReference type="GO" id="GO:0003677">
    <property type="term" value="F:DNA binding"/>
    <property type="evidence" value="ECO:0007669"/>
    <property type="project" value="UniProtKB-UniRule"/>
</dbReference>
<dbReference type="STRING" id="903984.BCR21_12150"/>
<dbReference type="Proteomes" id="UP000094068">
    <property type="component" value="Unassembled WGS sequence"/>
</dbReference>
<dbReference type="EMBL" id="MIJZ01000014">
    <property type="protein sequence ID" value="OEG11027.1"/>
    <property type="molecule type" value="Genomic_DNA"/>
</dbReference>
<keyword evidence="1" id="KW-0805">Transcription regulation</keyword>
<keyword evidence="3" id="KW-0804">Transcription</keyword>
<dbReference type="Gene3D" id="1.10.10.10">
    <property type="entry name" value="Winged helix-like DNA-binding domain superfamily/Winged helix DNA-binding domain"/>
    <property type="match status" value="1"/>
</dbReference>
<accession>A0A1E5GEE0</accession>
<gene>
    <name evidence="6" type="ORF">BCR21_12150</name>
</gene>